<evidence type="ECO:0000256" key="1">
    <source>
        <dbReference type="SAM" id="MobiDB-lite"/>
    </source>
</evidence>
<comment type="caution">
    <text evidence="2">The sequence shown here is derived from an EMBL/GenBank/DDBJ whole genome shotgun (WGS) entry which is preliminary data.</text>
</comment>
<feature type="region of interest" description="Disordered" evidence="1">
    <location>
        <begin position="1"/>
        <end position="37"/>
    </location>
</feature>
<gene>
    <name evidence="2" type="ORF">JOQ06_009263</name>
</gene>
<feature type="compositionally biased region" description="Polar residues" evidence="1">
    <location>
        <begin position="15"/>
        <end position="35"/>
    </location>
</feature>
<accession>A0AAD6BMZ6</accession>
<dbReference type="AlphaFoldDB" id="A0AAD6BMZ6"/>
<proteinExistence type="predicted"/>
<sequence>MRRVRRGKDARGRSQKNVTLKATPCLQRTASQQGLSDPVTGHCRGQHTASCAHCHSCQSASMRSSQGEDVFDSSDSLTMITLSLGVQLKVRGEPRI</sequence>
<keyword evidence="3" id="KW-1185">Reference proteome</keyword>
<reference evidence="2" key="1">
    <citation type="submission" date="2022-11" db="EMBL/GenBank/DDBJ databases">
        <title>Chromosome-level genome of Pogonophryne albipinna.</title>
        <authorList>
            <person name="Jo E."/>
        </authorList>
    </citation>
    <scope>NUCLEOTIDE SEQUENCE</scope>
    <source>
        <strain evidence="2">SGF0006</strain>
        <tissue evidence="2">Muscle</tissue>
    </source>
</reference>
<dbReference type="Proteomes" id="UP001219934">
    <property type="component" value="Unassembled WGS sequence"/>
</dbReference>
<evidence type="ECO:0000313" key="3">
    <source>
        <dbReference type="Proteomes" id="UP001219934"/>
    </source>
</evidence>
<protein>
    <submittedName>
        <fullName evidence="2">Uncharacterized protein</fullName>
    </submittedName>
</protein>
<organism evidence="2 3">
    <name type="scientific">Pogonophryne albipinna</name>
    <dbReference type="NCBI Taxonomy" id="1090488"/>
    <lineage>
        <taxon>Eukaryota</taxon>
        <taxon>Metazoa</taxon>
        <taxon>Chordata</taxon>
        <taxon>Craniata</taxon>
        <taxon>Vertebrata</taxon>
        <taxon>Euteleostomi</taxon>
        <taxon>Actinopterygii</taxon>
        <taxon>Neopterygii</taxon>
        <taxon>Teleostei</taxon>
        <taxon>Neoteleostei</taxon>
        <taxon>Acanthomorphata</taxon>
        <taxon>Eupercaria</taxon>
        <taxon>Perciformes</taxon>
        <taxon>Notothenioidei</taxon>
        <taxon>Pogonophryne</taxon>
    </lineage>
</organism>
<name>A0AAD6BMZ6_9TELE</name>
<evidence type="ECO:0000313" key="2">
    <source>
        <dbReference type="EMBL" id="KAJ4947225.1"/>
    </source>
</evidence>
<feature type="non-terminal residue" evidence="2">
    <location>
        <position position="96"/>
    </location>
</feature>
<dbReference type="EMBL" id="JAPTMU010000002">
    <property type="protein sequence ID" value="KAJ4947225.1"/>
    <property type="molecule type" value="Genomic_DNA"/>
</dbReference>